<name>B0DYU4_LACBS</name>
<dbReference type="KEGG" id="lbc:LACBIDRAFT_314577"/>
<sequence length="101" mass="10920">MCSISGELAGDQLARASVEFPNTHRISSASLTKSPFVPLGKSHRISSEVVVGLSLVVQGVDPFRQVGRNILWRLGKQGKCRPGGRAEIPNRRLFGVLHVTS</sequence>
<dbReference type="EMBL" id="DS547152">
    <property type="protein sequence ID" value="EDR00198.1"/>
    <property type="molecule type" value="Genomic_DNA"/>
</dbReference>
<dbReference type="GeneID" id="6084806"/>
<dbReference type="AlphaFoldDB" id="B0DYU4"/>
<dbReference type="RefSeq" id="XP_001889107.1">
    <property type="nucleotide sequence ID" value="XM_001889072.1"/>
</dbReference>
<gene>
    <name evidence="1" type="ORF">LACBIDRAFT_314577</name>
</gene>
<organism evidence="2">
    <name type="scientific">Laccaria bicolor (strain S238N-H82 / ATCC MYA-4686)</name>
    <name type="common">Bicoloured deceiver</name>
    <name type="synonym">Laccaria laccata var. bicolor</name>
    <dbReference type="NCBI Taxonomy" id="486041"/>
    <lineage>
        <taxon>Eukaryota</taxon>
        <taxon>Fungi</taxon>
        <taxon>Dikarya</taxon>
        <taxon>Basidiomycota</taxon>
        <taxon>Agaricomycotina</taxon>
        <taxon>Agaricomycetes</taxon>
        <taxon>Agaricomycetidae</taxon>
        <taxon>Agaricales</taxon>
        <taxon>Agaricineae</taxon>
        <taxon>Hydnangiaceae</taxon>
        <taxon>Laccaria</taxon>
    </lineage>
</organism>
<protein>
    <submittedName>
        <fullName evidence="1">Predicted protein</fullName>
    </submittedName>
</protein>
<dbReference type="HOGENOM" id="CLU_2292205_0_0_1"/>
<dbReference type="InParanoid" id="B0DYU4"/>
<proteinExistence type="predicted"/>
<dbReference type="Proteomes" id="UP000001194">
    <property type="component" value="Unassembled WGS sequence"/>
</dbReference>
<accession>B0DYU4</accession>
<evidence type="ECO:0000313" key="2">
    <source>
        <dbReference type="Proteomes" id="UP000001194"/>
    </source>
</evidence>
<reference evidence="1 2" key="1">
    <citation type="journal article" date="2008" name="Nature">
        <title>The genome of Laccaria bicolor provides insights into mycorrhizal symbiosis.</title>
        <authorList>
            <person name="Martin F."/>
            <person name="Aerts A."/>
            <person name="Ahren D."/>
            <person name="Brun A."/>
            <person name="Danchin E.G.J."/>
            <person name="Duchaussoy F."/>
            <person name="Gibon J."/>
            <person name="Kohler A."/>
            <person name="Lindquist E."/>
            <person name="Pereda V."/>
            <person name="Salamov A."/>
            <person name="Shapiro H.J."/>
            <person name="Wuyts J."/>
            <person name="Blaudez D."/>
            <person name="Buee M."/>
            <person name="Brokstein P."/>
            <person name="Canbaeck B."/>
            <person name="Cohen D."/>
            <person name="Courty P.E."/>
            <person name="Coutinho P.M."/>
            <person name="Delaruelle C."/>
            <person name="Detter J.C."/>
            <person name="Deveau A."/>
            <person name="DiFazio S."/>
            <person name="Duplessis S."/>
            <person name="Fraissinet-Tachet L."/>
            <person name="Lucic E."/>
            <person name="Frey-Klett P."/>
            <person name="Fourrey C."/>
            <person name="Feussner I."/>
            <person name="Gay G."/>
            <person name="Grimwood J."/>
            <person name="Hoegger P.J."/>
            <person name="Jain P."/>
            <person name="Kilaru S."/>
            <person name="Labbe J."/>
            <person name="Lin Y.C."/>
            <person name="Legue V."/>
            <person name="Le Tacon F."/>
            <person name="Marmeisse R."/>
            <person name="Melayah D."/>
            <person name="Montanini B."/>
            <person name="Muratet M."/>
            <person name="Nehls U."/>
            <person name="Niculita-Hirzel H."/>
            <person name="Oudot-Le Secq M.P."/>
            <person name="Peter M."/>
            <person name="Quesneville H."/>
            <person name="Rajashekar B."/>
            <person name="Reich M."/>
            <person name="Rouhier N."/>
            <person name="Schmutz J."/>
            <person name="Yin T."/>
            <person name="Chalot M."/>
            <person name="Henrissat B."/>
            <person name="Kuees U."/>
            <person name="Lucas S."/>
            <person name="Van de Peer Y."/>
            <person name="Podila G.K."/>
            <person name="Polle A."/>
            <person name="Pukkila P.J."/>
            <person name="Richardson P.M."/>
            <person name="Rouze P."/>
            <person name="Sanders I.R."/>
            <person name="Stajich J.E."/>
            <person name="Tunlid A."/>
            <person name="Tuskan G."/>
            <person name="Grigoriev I.V."/>
        </authorList>
    </citation>
    <scope>NUCLEOTIDE SEQUENCE [LARGE SCALE GENOMIC DNA]</scope>
    <source>
        <strain evidence="2">S238N-H82 / ATCC MYA-4686</strain>
    </source>
</reference>
<evidence type="ECO:0000313" key="1">
    <source>
        <dbReference type="EMBL" id="EDR00198.1"/>
    </source>
</evidence>
<keyword evidence="2" id="KW-1185">Reference proteome</keyword>